<evidence type="ECO:0000313" key="1">
    <source>
        <dbReference type="EMBL" id="CAF4447815.1"/>
    </source>
</evidence>
<accession>A0A820S084</accession>
<protein>
    <submittedName>
        <fullName evidence="1">Uncharacterized protein</fullName>
    </submittedName>
</protein>
<dbReference type="Proteomes" id="UP000663844">
    <property type="component" value="Unassembled WGS sequence"/>
</dbReference>
<name>A0A820S084_9BILA</name>
<dbReference type="AlphaFoldDB" id="A0A820S084"/>
<reference evidence="1" key="1">
    <citation type="submission" date="2021-02" db="EMBL/GenBank/DDBJ databases">
        <authorList>
            <person name="Nowell W R."/>
        </authorList>
    </citation>
    <scope>NUCLEOTIDE SEQUENCE</scope>
</reference>
<proteinExistence type="predicted"/>
<gene>
    <name evidence="1" type="ORF">OXD698_LOCUS54208</name>
</gene>
<organism evidence="1 2">
    <name type="scientific">Adineta steineri</name>
    <dbReference type="NCBI Taxonomy" id="433720"/>
    <lineage>
        <taxon>Eukaryota</taxon>
        <taxon>Metazoa</taxon>
        <taxon>Spiralia</taxon>
        <taxon>Gnathifera</taxon>
        <taxon>Rotifera</taxon>
        <taxon>Eurotatoria</taxon>
        <taxon>Bdelloidea</taxon>
        <taxon>Adinetida</taxon>
        <taxon>Adinetidae</taxon>
        <taxon>Adineta</taxon>
    </lineage>
</organism>
<sequence length="38" mass="4514">YTLSCSVFRHELGVQISKAIRMILGVDNELYRRFRQTI</sequence>
<comment type="caution">
    <text evidence="1">The sequence shown here is derived from an EMBL/GenBank/DDBJ whole genome shotgun (WGS) entry which is preliminary data.</text>
</comment>
<evidence type="ECO:0000313" key="2">
    <source>
        <dbReference type="Proteomes" id="UP000663844"/>
    </source>
</evidence>
<dbReference type="EMBL" id="CAJOAZ010032477">
    <property type="protein sequence ID" value="CAF4447815.1"/>
    <property type="molecule type" value="Genomic_DNA"/>
</dbReference>
<feature type="non-terminal residue" evidence="1">
    <location>
        <position position="1"/>
    </location>
</feature>